<evidence type="ECO:0000313" key="3">
    <source>
        <dbReference type="EMBL" id="MFD1631112.1"/>
    </source>
</evidence>
<dbReference type="PROSITE" id="PS51257">
    <property type="entry name" value="PROKAR_LIPOPROTEIN"/>
    <property type="match status" value="1"/>
</dbReference>
<dbReference type="Proteomes" id="UP001597118">
    <property type="component" value="Unassembled WGS sequence"/>
</dbReference>
<feature type="chain" id="PRO_5047502192" evidence="1">
    <location>
        <begin position="20"/>
        <end position="113"/>
    </location>
</feature>
<gene>
    <name evidence="3" type="ORF">ACFSAH_14650</name>
</gene>
<organism evidence="3 4">
    <name type="scientific">Pseudopedobacter beijingensis</name>
    <dbReference type="NCBI Taxonomy" id="1207056"/>
    <lineage>
        <taxon>Bacteria</taxon>
        <taxon>Pseudomonadati</taxon>
        <taxon>Bacteroidota</taxon>
        <taxon>Sphingobacteriia</taxon>
        <taxon>Sphingobacteriales</taxon>
        <taxon>Sphingobacteriaceae</taxon>
        <taxon>Pseudopedobacter</taxon>
    </lineage>
</organism>
<keyword evidence="4" id="KW-1185">Reference proteome</keyword>
<dbReference type="RefSeq" id="WP_379663481.1">
    <property type="nucleotide sequence ID" value="NZ_JBHUDG010000041.1"/>
</dbReference>
<sequence length="113" mass="12952">MKRITLHLFAITIIALVFSSCKTSQPNLYVASKEVDCTGVGPQKCLLIKENKDDQWTFFYQGIEGFNYEPGYEYALEIKKEKIENPPADASSVRYILVKEITKEKKESENLPQ</sequence>
<evidence type="ECO:0000259" key="2">
    <source>
        <dbReference type="Pfam" id="PF14302"/>
    </source>
</evidence>
<feature type="domain" description="DUF4377" evidence="2">
    <location>
        <begin position="29"/>
        <end position="103"/>
    </location>
</feature>
<evidence type="ECO:0000313" key="4">
    <source>
        <dbReference type="Proteomes" id="UP001597118"/>
    </source>
</evidence>
<dbReference type="Pfam" id="PF14302">
    <property type="entry name" value="DUF4377"/>
    <property type="match status" value="1"/>
</dbReference>
<protein>
    <submittedName>
        <fullName evidence="3">DUF4377 domain-containing protein</fullName>
    </submittedName>
</protein>
<accession>A0ABW4IGH9</accession>
<dbReference type="EMBL" id="JBHUDG010000041">
    <property type="protein sequence ID" value="MFD1631112.1"/>
    <property type="molecule type" value="Genomic_DNA"/>
</dbReference>
<feature type="signal peptide" evidence="1">
    <location>
        <begin position="1"/>
        <end position="19"/>
    </location>
</feature>
<dbReference type="InterPro" id="IPR025485">
    <property type="entry name" value="DUF4377"/>
</dbReference>
<comment type="caution">
    <text evidence="3">The sequence shown here is derived from an EMBL/GenBank/DDBJ whole genome shotgun (WGS) entry which is preliminary data.</text>
</comment>
<proteinExistence type="predicted"/>
<reference evidence="4" key="1">
    <citation type="journal article" date="2019" name="Int. J. Syst. Evol. Microbiol.">
        <title>The Global Catalogue of Microorganisms (GCM) 10K type strain sequencing project: providing services to taxonomists for standard genome sequencing and annotation.</title>
        <authorList>
            <consortium name="The Broad Institute Genomics Platform"/>
            <consortium name="The Broad Institute Genome Sequencing Center for Infectious Disease"/>
            <person name="Wu L."/>
            <person name="Ma J."/>
        </authorList>
    </citation>
    <scope>NUCLEOTIDE SEQUENCE [LARGE SCALE GENOMIC DNA]</scope>
    <source>
        <strain evidence="4">CCUG 53762</strain>
    </source>
</reference>
<name>A0ABW4IGH9_9SPHI</name>
<evidence type="ECO:0000256" key="1">
    <source>
        <dbReference type="SAM" id="SignalP"/>
    </source>
</evidence>
<keyword evidence="1" id="KW-0732">Signal</keyword>